<gene>
    <name evidence="1" type="ORF">ARGLB_110_00300</name>
</gene>
<organism evidence="1 2">
    <name type="scientific">Arthrobacter globiformis (strain ATCC 8010 / DSM 20124 / JCM 1332 / NBRC 12137 / NCIMB 8907 / NRRL B-2979 / 168)</name>
    <dbReference type="NCBI Taxonomy" id="1077972"/>
    <lineage>
        <taxon>Bacteria</taxon>
        <taxon>Bacillati</taxon>
        <taxon>Actinomycetota</taxon>
        <taxon>Actinomycetes</taxon>
        <taxon>Micrococcales</taxon>
        <taxon>Micrococcaceae</taxon>
        <taxon>Arthrobacter</taxon>
    </lineage>
</organism>
<reference evidence="1 2" key="1">
    <citation type="submission" date="2011-12" db="EMBL/GenBank/DDBJ databases">
        <title>Whole genome shotgun sequence of Arthrobacter globiformis NBRC 12137.</title>
        <authorList>
            <person name="Miyazawa S."/>
            <person name="Hosoyama A."/>
            <person name="Tsuchikane K."/>
            <person name="Katsumata H."/>
            <person name="Yamazaki S."/>
            <person name="Fujita N."/>
        </authorList>
    </citation>
    <scope>NUCLEOTIDE SEQUENCE [LARGE SCALE GENOMIC DNA]</scope>
    <source>
        <strain evidence="1 2">NBRC 12137</strain>
    </source>
</reference>
<sequence length="83" mass="9128">MAVQGTARNSMHCTDQWQALAGEWVEVRLGGHLYRTGVVDDVMPDASGLWIARDGLLPRKFIDAASGFEVWTSLYPRSGSDGF</sequence>
<dbReference type="AlphaFoldDB" id="H0QTB8"/>
<evidence type="ECO:0000313" key="2">
    <source>
        <dbReference type="Proteomes" id="UP000003828"/>
    </source>
</evidence>
<dbReference type="EMBL" id="BAEG01000110">
    <property type="protein sequence ID" value="GAB16069.1"/>
    <property type="molecule type" value="Genomic_DNA"/>
</dbReference>
<accession>H0QTB8</accession>
<dbReference type="Proteomes" id="UP000003828">
    <property type="component" value="Unassembled WGS sequence"/>
</dbReference>
<keyword evidence="2" id="KW-1185">Reference proteome</keyword>
<proteinExistence type="predicted"/>
<comment type="caution">
    <text evidence="1">The sequence shown here is derived from an EMBL/GenBank/DDBJ whole genome shotgun (WGS) entry which is preliminary data.</text>
</comment>
<evidence type="ECO:0000313" key="1">
    <source>
        <dbReference type="EMBL" id="GAB16069.1"/>
    </source>
</evidence>
<protein>
    <submittedName>
        <fullName evidence="1">Uncharacterized protein</fullName>
    </submittedName>
</protein>
<name>H0QTB8_ARTG1</name>